<protein>
    <recommendedName>
        <fullName evidence="8">Adenosine deaminase domain-containing protein</fullName>
    </recommendedName>
</protein>
<dbReference type="GO" id="GO:0000034">
    <property type="term" value="F:adenine deaminase activity"/>
    <property type="evidence" value="ECO:0007669"/>
    <property type="project" value="InterPro"/>
</dbReference>
<dbReference type="Pfam" id="PF00962">
    <property type="entry name" value="A_deaminase"/>
    <property type="match status" value="1"/>
</dbReference>
<organism evidence="9 10">
    <name type="scientific">Tribonema minus</name>
    <dbReference type="NCBI Taxonomy" id="303371"/>
    <lineage>
        <taxon>Eukaryota</taxon>
        <taxon>Sar</taxon>
        <taxon>Stramenopiles</taxon>
        <taxon>Ochrophyta</taxon>
        <taxon>PX clade</taxon>
        <taxon>Xanthophyceae</taxon>
        <taxon>Tribonematales</taxon>
        <taxon>Tribonemataceae</taxon>
        <taxon>Tribonema</taxon>
    </lineage>
</organism>
<keyword evidence="4" id="KW-0660">Purine salvage</keyword>
<dbReference type="PANTHER" id="PTHR43114:SF6">
    <property type="entry name" value="ADENINE DEAMINASE"/>
    <property type="match status" value="1"/>
</dbReference>
<evidence type="ECO:0000259" key="8">
    <source>
        <dbReference type="Pfam" id="PF00962"/>
    </source>
</evidence>
<evidence type="ECO:0000256" key="3">
    <source>
        <dbReference type="ARBA" id="ARBA00022723"/>
    </source>
</evidence>
<dbReference type="GO" id="GO:0006146">
    <property type="term" value="P:adenine catabolic process"/>
    <property type="evidence" value="ECO:0007669"/>
    <property type="project" value="InterPro"/>
</dbReference>
<keyword evidence="7" id="KW-0546">Nucleotide metabolism</keyword>
<evidence type="ECO:0000256" key="5">
    <source>
        <dbReference type="ARBA" id="ARBA00022801"/>
    </source>
</evidence>
<feature type="domain" description="Adenosine deaminase" evidence="8">
    <location>
        <begin position="3"/>
        <end position="328"/>
    </location>
</feature>
<sequence>MGQAELHVHIEGTLEPKHIFQLAERNKVKLKYPTLETLKEAYQFENLQDFLDLYFSGMSVLLTAQDFHDLAWAYLLKCKEENVRRTEIFFDPQAHTDRGVPLSAVMEGLGSACARAAAELDVSAALILCFLRHLSADAADAALTAAIPYVPPAAGAPPIIGVGLDSSERGNPPERFAAVFARARSLGLRRVAHAGEEGPPAYVRGALDALGVDRIDHGVRSLEDPELVERLVAEGMALTVCPLSNIKLCVFKDMRDHNLGLLLSRGIKATVNSDDPAYFGGYINQNFLETFEALDLDADAAYQLALNSFEASFAPPEDKARWIQELDEVFKAFSEPC</sequence>
<reference evidence="9" key="1">
    <citation type="submission" date="2021-02" db="EMBL/GenBank/DDBJ databases">
        <title>First Annotated Genome of the Yellow-green Alga Tribonema minus.</title>
        <authorList>
            <person name="Mahan K.M."/>
        </authorList>
    </citation>
    <scope>NUCLEOTIDE SEQUENCE</scope>
    <source>
        <strain evidence="9">UTEX B ZZ1240</strain>
    </source>
</reference>
<dbReference type="UniPathway" id="UPA00606"/>
<dbReference type="OrthoDB" id="272271at2759"/>
<dbReference type="InterPro" id="IPR032466">
    <property type="entry name" value="Metal_Hydrolase"/>
</dbReference>
<keyword evidence="3" id="KW-0479">Metal-binding</keyword>
<accession>A0A835YKG5</accession>
<keyword evidence="6" id="KW-0862">Zinc</keyword>
<dbReference type="HAMAP" id="MF_01962">
    <property type="entry name" value="Adenine_deaminase"/>
    <property type="match status" value="1"/>
</dbReference>
<gene>
    <name evidence="9" type="ORF">JKP88DRAFT_258920</name>
</gene>
<dbReference type="AlphaFoldDB" id="A0A835YKG5"/>
<dbReference type="Proteomes" id="UP000664859">
    <property type="component" value="Unassembled WGS sequence"/>
</dbReference>
<evidence type="ECO:0000313" key="9">
    <source>
        <dbReference type="EMBL" id="KAG5176790.1"/>
    </source>
</evidence>
<evidence type="ECO:0000256" key="7">
    <source>
        <dbReference type="ARBA" id="ARBA00023080"/>
    </source>
</evidence>
<comment type="caution">
    <text evidence="9">The sequence shown here is derived from an EMBL/GenBank/DDBJ whole genome shotgun (WGS) entry which is preliminary data.</text>
</comment>
<dbReference type="GO" id="GO:0043103">
    <property type="term" value="P:hypoxanthine salvage"/>
    <property type="evidence" value="ECO:0007669"/>
    <property type="project" value="TreeGrafter"/>
</dbReference>
<dbReference type="GO" id="GO:0009117">
    <property type="term" value="P:nucleotide metabolic process"/>
    <property type="evidence" value="ECO:0007669"/>
    <property type="project" value="UniProtKB-KW"/>
</dbReference>
<evidence type="ECO:0000256" key="2">
    <source>
        <dbReference type="ARBA" id="ARBA00005058"/>
    </source>
</evidence>
<evidence type="ECO:0000256" key="4">
    <source>
        <dbReference type="ARBA" id="ARBA00022726"/>
    </source>
</evidence>
<dbReference type="GO" id="GO:0046872">
    <property type="term" value="F:metal ion binding"/>
    <property type="evidence" value="ECO:0007669"/>
    <property type="project" value="UniProtKB-KW"/>
</dbReference>
<dbReference type="InterPro" id="IPR001365">
    <property type="entry name" value="A_deaminase_dom"/>
</dbReference>
<dbReference type="GO" id="GO:0006166">
    <property type="term" value="P:purine ribonucleoside salvage"/>
    <property type="evidence" value="ECO:0007669"/>
    <property type="project" value="UniProtKB-KW"/>
</dbReference>
<dbReference type="Gene3D" id="3.20.20.140">
    <property type="entry name" value="Metal-dependent hydrolases"/>
    <property type="match status" value="1"/>
</dbReference>
<dbReference type="InterPro" id="IPR028892">
    <property type="entry name" value="ADE"/>
</dbReference>
<dbReference type="NCBIfam" id="NF006850">
    <property type="entry name" value="PRK09358.1-6"/>
    <property type="match status" value="1"/>
</dbReference>
<dbReference type="CDD" id="cd01320">
    <property type="entry name" value="ADA"/>
    <property type="match status" value="1"/>
</dbReference>
<keyword evidence="10" id="KW-1185">Reference proteome</keyword>
<evidence type="ECO:0000256" key="1">
    <source>
        <dbReference type="ARBA" id="ARBA00001947"/>
    </source>
</evidence>
<keyword evidence="5" id="KW-0378">Hydrolase</keyword>
<evidence type="ECO:0000256" key="6">
    <source>
        <dbReference type="ARBA" id="ARBA00022833"/>
    </source>
</evidence>
<dbReference type="GO" id="GO:0005829">
    <property type="term" value="C:cytosol"/>
    <property type="evidence" value="ECO:0007669"/>
    <property type="project" value="TreeGrafter"/>
</dbReference>
<comment type="pathway">
    <text evidence="2">Purine metabolism; purine nucleoside salvage.</text>
</comment>
<dbReference type="SUPFAM" id="SSF51556">
    <property type="entry name" value="Metallo-dependent hydrolases"/>
    <property type="match status" value="1"/>
</dbReference>
<dbReference type="EMBL" id="JAFCMP010000533">
    <property type="protein sequence ID" value="KAG5176790.1"/>
    <property type="molecule type" value="Genomic_DNA"/>
</dbReference>
<dbReference type="InterPro" id="IPR006330">
    <property type="entry name" value="Ado/ade_deaminase"/>
</dbReference>
<comment type="cofactor">
    <cofactor evidence="1">
        <name>Zn(2+)</name>
        <dbReference type="ChEBI" id="CHEBI:29105"/>
    </cofactor>
</comment>
<evidence type="ECO:0000313" key="10">
    <source>
        <dbReference type="Proteomes" id="UP000664859"/>
    </source>
</evidence>
<dbReference type="NCBIfam" id="TIGR01430">
    <property type="entry name" value="aden_deam"/>
    <property type="match status" value="1"/>
</dbReference>
<dbReference type="PANTHER" id="PTHR43114">
    <property type="entry name" value="ADENINE DEAMINASE"/>
    <property type="match status" value="1"/>
</dbReference>
<name>A0A835YKG5_9STRA</name>
<proteinExistence type="inferred from homology"/>